<evidence type="ECO:0000313" key="1">
    <source>
        <dbReference type="EMBL" id="EEF26911.1"/>
    </source>
</evidence>
<sequence>RGHHRCASCFATTCTRCSVTPPPSARISPACASCRSASSCTMISCWRSTPTSVSSTC</sequence>
<dbReference type="InParanoid" id="B9TB53"/>
<reference evidence="2" key="1">
    <citation type="journal article" date="2010" name="Nat. Biotechnol.">
        <title>Draft genome sequence of the oilseed species Ricinus communis.</title>
        <authorList>
            <person name="Chan A.P."/>
            <person name="Crabtree J."/>
            <person name="Zhao Q."/>
            <person name="Lorenzi H."/>
            <person name="Orvis J."/>
            <person name="Puiu D."/>
            <person name="Melake-Berhan A."/>
            <person name="Jones K.M."/>
            <person name="Redman J."/>
            <person name="Chen G."/>
            <person name="Cahoon E.B."/>
            <person name="Gedil M."/>
            <person name="Stanke M."/>
            <person name="Haas B.J."/>
            <person name="Wortman J.R."/>
            <person name="Fraser-Liggett C.M."/>
            <person name="Ravel J."/>
            <person name="Rabinowicz P.D."/>
        </authorList>
    </citation>
    <scope>NUCLEOTIDE SEQUENCE [LARGE SCALE GENOMIC DNA]</scope>
    <source>
        <strain evidence="2">cv. Hale</strain>
    </source>
</reference>
<proteinExistence type="predicted"/>
<keyword evidence="2" id="KW-1185">Reference proteome</keyword>
<name>B9TB53_RICCO</name>
<evidence type="ECO:0000313" key="2">
    <source>
        <dbReference type="Proteomes" id="UP000008311"/>
    </source>
</evidence>
<accession>B9TB53</accession>
<dbReference type="EMBL" id="EQ976194">
    <property type="protein sequence ID" value="EEF26911.1"/>
    <property type="molecule type" value="Genomic_DNA"/>
</dbReference>
<dbReference type="Proteomes" id="UP000008311">
    <property type="component" value="Unassembled WGS sequence"/>
</dbReference>
<protein>
    <submittedName>
        <fullName evidence="1">Uncharacterized protein</fullName>
    </submittedName>
</protein>
<feature type="non-terminal residue" evidence="1">
    <location>
        <position position="1"/>
    </location>
</feature>
<gene>
    <name evidence="1" type="ORF">RCOM_0022830</name>
</gene>
<dbReference type="AlphaFoldDB" id="B9TB53"/>
<organism evidence="1 2">
    <name type="scientific">Ricinus communis</name>
    <name type="common">Castor bean</name>
    <dbReference type="NCBI Taxonomy" id="3988"/>
    <lineage>
        <taxon>Eukaryota</taxon>
        <taxon>Viridiplantae</taxon>
        <taxon>Streptophyta</taxon>
        <taxon>Embryophyta</taxon>
        <taxon>Tracheophyta</taxon>
        <taxon>Spermatophyta</taxon>
        <taxon>Magnoliopsida</taxon>
        <taxon>eudicotyledons</taxon>
        <taxon>Gunneridae</taxon>
        <taxon>Pentapetalae</taxon>
        <taxon>rosids</taxon>
        <taxon>fabids</taxon>
        <taxon>Malpighiales</taxon>
        <taxon>Euphorbiaceae</taxon>
        <taxon>Acalyphoideae</taxon>
        <taxon>Acalypheae</taxon>
        <taxon>Ricinus</taxon>
    </lineage>
</organism>